<protein>
    <submittedName>
        <fullName evidence="1">Uncharacterized protein</fullName>
    </submittedName>
</protein>
<dbReference type="RefSeq" id="WP_279997582.1">
    <property type="nucleotide sequence ID" value="NZ_JAOCDZ010000037.1"/>
</dbReference>
<name>A0AA42S7D4_9BURK</name>
<proteinExistence type="predicted"/>
<comment type="caution">
    <text evidence="1">The sequence shown here is derived from an EMBL/GenBank/DDBJ whole genome shotgun (WGS) entry which is preliminary data.</text>
</comment>
<dbReference type="Proteomes" id="UP001161094">
    <property type="component" value="Unassembled WGS sequence"/>
</dbReference>
<evidence type="ECO:0000313" key="1">
    <source>
        <dbReference type="EMBL" id="MDH0740169.1"/>
    </source>
</evidence>
<dbReference type="EMBL" id="JAOCDZ010000037">
    <property type="protein sequence ID" value="MDH0740169.1"/>
    <property type="molecule type" value="Genomic_DNA"/>
</dbReference>
<organism evidence="1 2">
    <name type="scientific">Achromobacter spanius</name>
    <dbReference type="NCBI Taxonomy" id="217203"/>
    <lineage>
        <taxon>Bacteria</taxon>
        <taxon>Pseudomonadati</taxon>
        <taxon>Pseudomonadota</taxon>
        <taxon>Betaproteobacteria</taxon>
        <taxon>Burkholderiales</taxon>
        <taxon>Alcaligenaceae</taxon>
        <taxon>Achromobacter</taxon>
    </lineage>
</organism>
<dbReference type="AlphaFoldDB" id="A0AA42S7D4"/>
<evidence type="ECO:0000313" key="2">
    <source>
        <dbReference type="Proteomes" id="UP001161094"/>
    </source>
</evidence>
<accession>A0AA42S7D4</accession>
<reference evidence="1" key="1">
    <citation type="submission" date="2022-09" db="EMBL/GenBank/DDBJ databases">
        <title>Intensive care unit water sources are persistently colonized with multi-drug resistant bacteria and are the site of extensive horizontal gene transfer of antibiotic resistance genes.</title>
        <authorList>
            <person name="Diorio-Toth L."/>
        </authorList>
    </citation>
    <scope>NUCLEOTIDE SEQUENCE</scope>
    <source>
        <strain evidence="1">GD03843</strain>
    </source>
</reference>
<gene>
    <name evidence="1" type="ORF">N5D93_30530</name>
</gene>
<sequence length="172" mass="18524">MSAPEKAPPVELVDAAVNAWFAETPRAALIPDPHEHFRERMRAALIAAGWTATAAAAARDAARQQRLIDELSKIVHNMVVADQAAWIEWRHGKGAEAAMQWIGNGLLGPGHIPAENEPYCTEAQAWYDANRADAFPACQCGRPSNILHMGKGFCSTEHYEAAIAAAQGEGDA</sequence>